<comment type="similarity">
    <text evidence="2">Belongs to the AB hydrolase superfamily.</text>
</comment>
<dbReference type="EC" id="3.1.1.23" evidence="3"/>
<organism evidence="6 7">
    <name type="scientific">Arenicella chitinivorans</name>
    <dbReference type="NCBI Taxonomy" id="1329800"/>
    <lineage>
        <taxon>Bacteria</taxon>
        <taxon>Pseudomonadati</taxon>
        <taxon>Pseudomonadota</taxon>
        <taxon>Gammaproteobacteria</taxon>
        <taxon>Arenicellales</taxon>
        <taxon>Arenicellaceae</taxon>
        <taxon>Arenicella</taxon>
    </lineage>
</organism>
<dbReference type="Proteomes" id="UP000614811">
    <property type="component" value="Unassembled WGS sequence"/>
</dbReference>
<dbReference type="Gene3D" id="3.40.50.1820">
    <property type="entry name" value="alpha/beta hydrolase"/>
    <property type="match status" value="1"/>
</dbReference>
<proteinExistence type="inferred from homology"/>
<comment type="caution">
    <text evidence="6">The sequence shown here is derived from an EMBL/GenBank/DDBJ whole genome shotgun (WGS) entry which is preliminary data.</text>
</comment>
<name>A0A918VRC8_9GAMM</name>
<evidence type="ECO:0000256" key="4">
    <source>
        <dbReference type="ARBA" id="ARBA00071261"/>
    </source>
</evidence>
<dbReference type="SUPFAM" id="SSF53474">
    <property type="entry name" value="alpha/beta-Hydrolases"/>
    <property type="match status" value="1"/>
</dbReference>
<dbReference type="Pfam" id="PF12146">
    <property type="entry name" value="Hydrolase_4"/>
    <property type="match status" value="1"/>
</dbReference>
<comment type="catalytic activity">
    <reaction evidence="1">
        <text>Hydrolyzes glycerol monoesters of long-chain fatty acids.</text>
        <dbReference type="EC" id="3.1.1.23"/>
    </reaction>
</comment>
<evidence type="ECO:0000256" key="3">
    <source>
        <dbReference type="ARBA" id="ARBA00013254"/>
    </source>
</evidence>
<dbReference type="InterPro" id="IPR022742">
    <property type="entry name" value="Hydrolase_4"/>
</dbReference>
<keyword evidence="7" id="KW-1185">Reference proteome</keyword>
<evidence type="ECO:0000313" key="7">
    <source>
        <dbReference type="Proteomes" id="UP000614811"/>
    </source>
</evidence>
<dbReference type="InterPro" id="IPR051044">
    <property type="entry name" value="MAG_DAG_Lipase"/>
</dbReference>
<evidence type="ECO:0000256" key="1">
    <source>
        <dbReference type="ARBA" id="ARBA00001613"/>
    </source>
</evidence>
<protein>
    <recommendedName>
        <fullName evidence="4">Monoacylglycerol lipase</fullName>
        <ecNumber evidence="3">3.1.1.23</ecNumber>
    </recommendedName>
</protein>
<evidence type="ECO:0000313" key="6">
    <source>
        <dbReference type="EMBL" id="GHA18401.1"/>
    </source>
</evidence>
<dbReference type="GO" id="GO:0047372">
    <property type="term" value="F:monoacylglycerol lipase activity"/>
    <property type="evidence" value="ECO:0007669"/>
    <property type="project" value="UniProtKB-EC"/>
</dbReference>
<sequence>MIQKVAGLLRCFYQQLSRQILMQTISEQLDGDYYYRSWPVHGNVKAVVVLVHGLGEHCQRYDALANYLGNQGYAVCGMDLPSHGNSSGTPGHINRFSQFSDAVLSLYARTRAIYPDLPVFLLGHSMGGLISANLLLDHQDKFRGALLSSAAIQSPQEPPAWQVSIIKAIAAILPKTPVLALDASGISRDPAVVEAYMCDPLVSKSKLSARFLLGLRQTMDRVLAEASQITLPILIMHGGADVMTAPEGSEKLFSCVASQDKQLKIYPGLYHEIFNEPEAESVYADVLAWLDAHTS</sequence>
<dbReference type="AlphaFoldDB" id="A0A918VRC8"/>
<feature type="domain" description="Serine aminopeptidase S33" evidence="5">
    <location>
        <begin position="43"/>
        <end position="278"/>
    </location>
</feature>
<dbReference type="InterPro" id="IPR029058">
    <property type="entry name" value="AB_hydrolase_fold"/>
</dbReference>
<reference evidence="6" key="2">
    <citation type="submission" date="2020-09" db="EMBL/GenBank/DDBJ databases">
        <authorList>
            <person name="Sun Q."/>
            <person name="Kim S."/>
        </authorList>
    </citation>
    <scope>NUCLEOTIDE SEQUENCE</scope>
    <source>
        <strain evidence="6">KCTC 12711</strain>
    </source>
</reference>
<evidence type="ECO:0000259" key="5">
    <source>
        <dbReference type="Pfam" id="PF12146"/>
    </source>
</evidence>
<dbReference type="PANTHER" id="PTHR11614">
    <property type="entry name" value="PHOSPHOLIPASE-RELATED"/>
    <property type="match status" value="1"/>
</dbReference>
<evidence type="ECO:0000256" key="2">
    <source>
        <dbReference type="ARBA" id="ARBA00008645"/>
    </source>
</evidence>
<dbReference type="FunFam" id="3.40.50.1820:FF:000117">
    <property type="entry name" value="Monoglyceride lipase, putative"/>
    <property type="match status" value="1"/>
</dbReference>
<reference evidence="6" key="1">
    <citation type="journal article" date="2014" name="Int. J. Syst. Evol. Microbiol.">
        <title>Complete genome sequence of Corynebacterium casei LMG S-19264T (=DSM 44701T), isolated from a smear-ripened cheese.</title>
        <authorList>
            <consortium name="US DOE Joint Genome Institute (JGI-PGF)"/>
            <person name="Walter F."/>
            <person name="Albersmeier A."/>
            <person name="Kalinowski J."/>
            <person name="Ruckert C."/>
        </authorList>
    </citation>
    <scope>NUCLEOTIDE SEQUENCE</scope>
    <source>
        <strain evidence="6">KCTC 12711</strain>
    </source>
</reference>
<dbReference type="EMBL" id="BMXA01000007">
    <property type="protein sequence ID" value="GHA18401.1"/>
    <property type="molecule type" value="Genomic_DNA"/>
</dbReference>
<gene>
    <name evidence="6" type="ORF">GCM10008090_29980</name>
</gene>
<accession>A0A918VRC8</accession>